<keyword evidence="3" id="KW-1185">Reference proteome</keyword>
<gene>
    <name evidence="2" type="ORF">CALMAC_LOCUS9958</name>
</gene>
<dbReference type="EMBL" id="CAACVG010008108">
    <property type="protein sequence ID" value="VEN48551.1"/>
    <property type="molecule type" value="Genomic_DNA"/>
</dbReference>
<sequence>CTLPYKTDRCRRSPRNLSRVVPTGASRRTRSTRTRQGSTLTRTIASGTCVVELPVIQFCSSPLGFPVLWEFPIPLEITLLLVFLSTLVVICRAQYEFSDFYTFSGGLDSSYRSTRDPRQNTGPVVFPPAPPDNGESSGVIVGASGYGFVPPNRVKFHSPFWPLF</sequence>
<dbReference type="AlphaFoldDB" id="A0A653CL72"/>
<dbReference type="Proteomes" id="UP000410492">
    <property type="component" value="Unassembled WGS sequence"/>
</dbReference>
<evidence type="ECO:0000256" key="1">
    <source>
        <dbReference type="SAM" id="MobiDB-lite"/>
    </source>
</evidence>
<feature type="region of interest" description="Disordered" evidence="1">
    <location>
        <begin position="112"/>
        <end position="132"/>
    </location>
</feature>
<evidence type="ECO:0000313" key="3">
    <source>
        <dbReference type="Proteomes" id="UP000410492"/>
    </source>
</evidence>
<accession>A0A653CL72</accession>
<reference evidence="2 3" key="1">
    <citation type="submission" date="2019-01" db="EMBL/GenBank/DDBJ databases">
        <authorList>
            <person name="Sayadi A."/>
        </authorList>
    </citation>
    <scope>NUCLEOTIDE SEQUENCE [LARGE SCALE GENOMIC DNA]</scope>
</reference>
<proteinExistence type="predicted"/>
<name>A0A653CL72_CALMS</name>
<protein>
    <submittedName>
        <fullName evidence="2">Uncharacterized protein</fullName>
    </submittedName>
</protein>
<dbReference type="OrthoDB" id="7779135at2759"/>
<evidence type="ECO:0000313" key="2">
    <source>
        <dbReference type="EMBL" id="VEN48551.1"/>
    </source>
</evidence>
<feature type="non-terminal residue" evidence="2">
    <location>
        <position position="1"/>
    </location>
</feature>
<organism evidence="2 3">
    <name type="scientific">Callosobruchus maculatus</name>
    <name type="common">Southern cowpea weevil</name>
    <name type="synonym">Pulse bruchid</name>
    <dbReference type="NCBI Taxonomy" id="64391"/>
    <lineage>
        <taxon>Eukaryota</taxon>
        <taxon>Metazoa</taxon>
        <taxon>Ecdysozoa</taxon>
        <taxon>Arthropoda</taxon>
        <taxon>Hexapoda</taxon>
        <taxon>Insecta</taxon>
        <taxon>Pterygota</taxon>
        <taxon>Neoptera</taxon>
        <taxon>Endopterygota</taxon>
        <taxon>Coleoptera</taxon>
        <taxon>Polyphaga</taxon>
        <taxon>Cucujiformia</taxon>
        <taxon>Chrysomeloidea</taxon>
        <taxon>Chrysomelidae</taxon>
        <taxon>Bruchinae</taxon>
        <taxon>Bruchini</taxon>
        <taxon>Callosobruchus</taxon>
    </lineage>
</organism>